<reference evidence="2" key="2">
    <citation type="submission" date="2021-09" db="EMBL/GenBank/DDBJ databases">
        <authorList>
            <person name="Gilroy R."/>
        </authorList>
    </citation>
    <scope>NUCLEOTIDE SEQUENCE</scope>
    <source>
        <strain evidence="2">CHK173-2145</strain>
    </source>
</reference>
<dbReference type="EMBL" id="DYXN01000107">
    <property type="protein sequence ID" value="HJE87375.1"/>
    <property type="molecule type" value="Genomic_DNA"/>
</dbReference>
<evidence type="ECO:0000313" key="3">
    <source>
        <dbReference type="Proteomes" id="UP000721920"/>
    </source>
</evidence>
<keyword evidence="1" id="KW-0472">Membrane</keyword>
<keyword evidence="1" id="KW-0812">Transmembrane</keyword>
<name>A0A921F2I8_9LACO</name>
<dbReference type="AlphaFoldDB" id="A0A921F2I8"/>
<keyword evidence="1" id="KW-1133">Transmembrane helix</keyword>
<gene>
    <name evidence="2" type="ORF">K8U88_07280</name>
</gene>
<feature type="transmembrane region" description="Helical" evidence="1">
    <location>
        <begin position="77"/>
        <end position="95"/>
    </location>
</feature>
<reference evidence="2" key="1">
    <citation type="journal article" date="2021" name="PeerJ">
        <title>Extensive microbial diversity within the chicken gut microbiome revealed by metagenomics and culture.</title>
        <authorList>
            <person name="Gilroy R."/>
            <person name="Ravi A."/>
            <person name="Getino M."/>
            <person name="Pursley I."/>
            <person name="Horton D.L."/>
            <person name="Alikhan N.F."/>
            <person name="Baker D."/>
            <person name="Gharbi K."/>
            <person name="Hall N."/>
            <person name="Watson M."/>
            <person name="Adriaenssens E.M."/>
            <person name="Foster-Nyarko E."/>
            <person name="Jarju S."/>
            <person name="Secka A."/>
            <person name="Antonio M."/>
            <person name="Oren A."/>
            <person name="Chaudhuri R.R."/>
            <person name="La Ragione R."/>
            <person name="Hildebrand F."/>
            <person name="Pallen M.J."/>
        </authorList>
    </citation>
    <scope>NUCLEOTIDE SEQUENCE</scope>
    <source>
        <strain evidence="2">CHK173-2145</strain>
    </source>
</reference>
<protein>
    <submittedName>
        <fullName evidence="2">Uncharacterized protein</fullName>
    </submittedName>
</protein>
<accession>A0A921F2I8</accession>
<comment type="caution">
    <text evidence="2">The sequence shown here is derived from an EMBL/GenBank/DDBJ whole genome shotgun (WGS) entry which is preliminary data.</text>
</comment>
<proteinExistence type="predicted"/>
<sequence length="229" mass="26473">MDDIQTMSKESLLDTLSVLDKAERIYETALAKKNAINRQWQQQTNDAADSQYRKRVLEITGIFTLPSIGSLLGAENLFVLLVGFIFVWWINWLVYKLIDRIFKIKPWYHNRYLQKHNTASPSVINQLRTLQGDIAYNQNGLQKLAATVNYPDRYLYNYDPARLFDIVSVGRADSFKEALNVLETDKYHDQMKKTSDLTYQSARQAEMEARAAKGWAMAATFYAANANRR</sequence>
<dbReference type="Proteomes" id="UP000721920">
    <property type="component" value="Unassembled WGS sequence"/>
</dbReference>
<evidence type="ECO:0000256" key="1">
    <source>
        <dbReference type="SAM" id="Phobius"/>
    </source>
</evidence>
<evidence type="ECO:0000313" key="2">
    <source>
        <dbReference type="EMBL" id="HJE87375.1"/>
    </source>
</evidence>
<organism evidence="2 3">
    <name type="scientific">Levilactobacillus hammesii</name>
    <dbReference type="NCBI Taxonomy" id="267633"/>
    <lineage>
        <taxon>Bacteria</taxon>
        <taxon>Bacillati</taxon>
        <taxon>Bacillota</taxon>
        <taxon>Bacilli</taxon>
        <taxon>Lactobacillales</taxon>
        <taxon>Lactobacillaceae</taxon>
        <taxon>Levilactobacillus</taxon>
    </lineage>
</organism>